<evidence type="ECO:0000313" key="2">
    <source>
        <dbReference type="Proteomes" id="UP001150603"/>
    </source>
</evidence>
<comment type="caution">
    <text evidence="1">The sequence shown here is derived from an EMBL/GenBank/DDBJ whole genome shotgun (WGS) entry which is preliminary data.</text>
</comment>
<reference evidence="1" key="1">
    <citation type="submission" date="2022-07" db="EMBL/GenBank/DDBJ databases">
        <title>Phylogenomic reconstructions and comparative analyses of Kickxellomycotina fungi.</title>
        <authorList>
            <person name="Reynolds N.K."/>
            <person name="Stajich J.E."/>
            <person name="Barry K."/>
            <person name="Grigoriev I.V."/>
            <person name="Crous P."/>
            <person name="Smith M.E."/>
        </authorList>
    </citation>
    <scope>NUCLEOTIDE SEQUENCE</scope>
    <source>
        <strain evidence="1">NRRL 5244</strain>
    </source>
</reference>
<accession>A0ACC1JHC6</accession>
<keyword evidence="2" id="KW-1185">Reference proteome</keyword>
<evidence type="ECO:0000313" key="1">
    <source>
        <dbReference type="EMBL" id="KAJ1951396.1"/>
    </source>
</evidence>
<proteinExistence type="predicted"/>
<dbReference type="EMBL" id="JANBPW010000019">
    <property type="protein sequence ID" value="KAJ1951396.1"/>
    <property type="molecule type" value="Genomic_DNA"/>
</dbReference>
<feature type="non-terminal residue" evidence="1">
    <location>
        <position position="1"/>
    </location>
</feature>
<gene>
    <name evidence="1" type="ORF">FBU59_000176</name>
</gene>
<sequence>IVELFQIDDVIPWWLFETVDGKLNFESLDGLRLEFIHEAEHTVDGLERDVPVQFPKLSKLHVTNSSYIYANIFDYFKDRDLERLAIRDDPRNFNKIKKPSLERAKVLTIGYPTGTSFVDTYSVKMTEHLYSLPSNAEEAVIGRFQYAMPKMIAWANLRKLRMSASIADKHGLTNLLAQLPLLEMLFMDCFSMLKDDAALTNFPDQRAMLDRLGQVMDPEDRSIVSDTLTHMEFFVYGNYDLHGLCELLSRLSNVYYVKVNNNVLSHVMYTLEHIFGVIRPILFESFPQ</sequence>
<organism evidence="1 2">
    <name type="scientific">Linderina macrospora</name>
    <dbReference type="NCBI Taxonomy" id="4868"/>
    <lineage>
        <taxon>Eukaryota</taxon>
        <taxon>Fungi</taxon>
        <taxon>Fungi incertae sedis</taxon>
        <taxon>Zoopagomycota</taxon>
        <taxon>Kickxellomycotina</taxon>
        <taxon>Kickxellomycetes</taxon>
        <taxon>Kickxellales</taxon>
        <taxon>Kickxellaceae</taxon>
        <taxon>Linderina</taxon>
    </lineage>
</organism>
<dbReference type="Proteomes" id="UP001150603">
    <property type="component" value="Unassembled WGS sequence"/>
</dbReference>
<name>A0ACC1JHC6_9FUNG</name>
<protein>
    <submittedName>
        <fullName evidence="1">Uncharacterized protein</fullName>
    </submittedName>
</protein>